<dbReference type="CDD" id="cd11024">
    <property type="entry name" value="CuRO_1_2DMCO_NIR_like"/>
    <property type="match status" value="1"/>
</dbReference>
<feature type="binding site" description="type 1 copper site" evidence="12">
    <location>
        <position position="316"/>
    </location>
    <ligand>
        <name>Cu cation</name>
        <dbReference type="ChEBI" id="CHEBI:23378"/>
        <label>1</label>
    </ligand>
</feature>
<sequence>MLRRDFIKLALSNLFVEVGASFLLSCRAKPPRESVIPAAGVTRAIQPVFKAEVDHSANGFDPSYILTSFDQGAVQVLPNGRLLHEYKIHTISKEIEIVPGVKFPAWTYNGRIPGPTLRVREGDLVRIELVNDDDLPHTIHFHGIHKGTMDGVFEQVVSRASFTYEFVAEPFGVHLYHCHIPPLSMHISKGLYGALIVDPKQGWSKVDHEFVMVMHGYDSDFDGKNDFYAVNGIPFHYEKHPIKIKVGERVRIFLVNMLEYEPVNSFHLHANFFYYYPTGTNLIPSEYTDTIMLSQGQRGILEFSYKHPGIYMFHAHQSRFTELGWTGLFQVEE</sequence>
<keyword evidence="9" id="KW-0560">Oxidoreductase</keyword>
<organism evidence="15">
    <name type="scientific">Acetithermum autotrophicum</name>
    <dbReference type="NCBI Taxonomy" id="1446466"/>
    <lineage>
        <taxon>Bacteria</taxon>
        <taxon>Candidatus Bipolaricaulota</taxon>
        <taxon>Candidatus Acetithermum</taxon>
    </lineage>
</organism>
<feature type="domain" description="Plastocyanin-like" evidence="13">
    <location>
        <begin position="226"/>
        <end position="332"/>
    </location>
</feature>
<dbReference type="GO" id="GO:0005507">
    <property type="term" value="F:copper ion binding"/>
    <property type="evidence" value="ECO:0007669"/>
    <property type="project" value="InterPro"/>
</dbReference>
<comment type="catalytic activity">
    <reaction evidence="11">
        <text>nitric oxide + Fe(III)-[cytochrome c] + H2O = Fe(II)-[cytochrome c] + nitrite + 2 H(+)</text>
        <dbReference type="Rhea" id="RHEA:15233"/>
        <dbReference type="Rhea" id="RHEA-COMP:10350"/>
        <dbReference type="Rhea" id="RHEA-COMP:14399"/>
        <dbReference type="ChEBI" id="CHEBI:15377"/>
        <dbReference type="ChEBI" id="CHEBI:15378"/>
        <dbReference type="ChEBI" id="CHEBI:16301"/>
        <dbReference type="ChEBI" id="CHEBI:16480"/>
        <dbReference type="ChEBI" id="CHEBI:29033"/>
        <dbReference type="ChEBI" id="CHEBI:29034"/>
        <dbReference type="EC" id="1.7.2.1"/>
    </reaction>
</comment>
<protein>
    <recommendedName>
        <fullName evidence="6">Copper-containing nitrite reductase</fullName>
        <ecNumber evidence="5">1.7.2.1</ecNumber>
    </recommendedName>
</protein>
<evidence type="ECO:0000256" key="2">
    <source>
        <dbReference type="ARBA" id="ARBA00001973"/>
    </source>
</evidence>
<comment type="subunit">
    <text evidence="4">Homotrimer.</text>
</comment>
<dbReference type="EMBL" id="AP011802">
    <property type="protein sequence ID" value="BAL59143.1"/>
    <property type="molecule type" value="Genomic_DNA"/>
</dbReference>
<reference evidence="15" key="2">
    <citation type="journal article" date="2012" name="PLoS ONE">
        <title>A Deeply Branching Thermophilic Bacterium with an Ancient Acetyl-CoA Pathway Dominates a Subsurface Ecosystem.</title>
        <authorList>
            <person name="Takami H."/>
            <person name="Noguchi H."/>
            <person name="Takaki Y."/>
            <person name="Uchiyama I."/>
            <person name="Toyoda A."/>
            <person name="Nishi S."/>
            <person name="Chee G.-J."/>
            <person name="Arai W."/>
            <person name="Nunoura T."/>
            <person name="Itoh T."/>
            <person name="Hattori M."/>
            <person name="Takai K."/>
        </authorList>
    </citation>
    <scope>NUCLEOTIDE SEQUENCE</scope>
</reference>
<accession>H5SSK7</accession>
<dbReference type="AlphaFoldDB" id="H5SSK7"/>
<comment type="similarity">
    <text evidence="3">Belongs to the multicopper oxidase family.</text>
</comment>
<keyword evidence="10 12" id="KW-0186">Copper</keyword>
<evidence type="ECO:0000256" key="11">
    <source>
        <dbReference type="ARBA" id="ARBA00049340"/>
    </source>
</evidence>
<dbReference type="EC" id="1.7.2.1" evidence="5"/>
<evidence type="ECO:0000259" key="14">
    <source>
        <dbReference type="Pfam" id="PF07732"/>
    </source>
</evidence>
<comment type="cofactor">
    <cofactor evidence="2 12">
        <name>Cu(2+)</name>
        <dbReference type="ChEBI" id="CHEBI:29036"/>
    </cofactor>
</comment>
<reference evidence="15" key="1">
    <citation type="journal article" date="2005" name="Environ. Microbiol.">
        <title>Genetic and functional properties of uncultivated thermophilic crenarchaeotes from a subsurface gold mine as revealed by analysis of genome fragments.</title>
        <authorList>
            <person name="Nunoura T."/>
            <person name="Hirayama H."/>
            <person name="Takami H."/>
            <person name="Oida H."/>
            <person name="Nishi S."/>
            <person name="Shimamura S."/>
            <person name="Suzuki Y."/>
            <person name="Inagaki F."/>
            <person name="Takai K."/>
            <person name="Nealson K.H."/>
            <person name="Horikoshi K."/>
        </authorList>
    </citation>
    <scope>NUCLEOTIDE SEQUENCE</scope>
</reference>
<evidence type="ECO:0000256" key="1">
    <source>
        <dbReference type="ARBA" id="ARBA00001960"/>
    </source>
</evidence>
<evidence type="ECO:0000313" key="15">
    <source>
        <dbReference type="EMBL" id="BAL59143.1"/>
    </source>
</evidence>
<evidence type="ECO:0000256" key="3">
    <source>
        <dbReference type="ARBA" id="ARBA00010609"/>
    </source>
</evidence>
<comment type="cofactor">
    <cofactor evidence="1 12">
        <name>Cu(+)</name>
        <dbReference type="ChEBI" id="CHEBI:49552"/>
    </cofactor>
</comment>
<gene>
    <name evidence="15" type="ORF">HGMM_OP3C298</name>
</gene>
<dbReference type="PRINTS" id="PR00695">
    <property type="entry name" value="CUNO2RDTASE"/>
</dbReference>
<feature type="binding site" description="type 1 copper site" evidence="12">
    <location>
        <position position="178"/>
    </location>
    <ligand>
        <name>Cu cation</name>
        <dbReference type="ChEBI" id="CHEBI:23378"/>
        <label>1</label>
    </ligand>
</feature>
<evidence type="ECO:0000256" key="8">
    <source>
        <dbReference type="ARBA" id="ARBA00022737"/>
    </source>
</evidence>
<dbReference type="GO" id="GO:0050421">
    <property type="term" value="F:nitrite reductase (NO-forming) activity"/>
    <property type="evidence" value="ECO:0007669"/>
    <property type="project" value="UniProtKB-EC"/>
</dbReference>
<feature type="binding site" description="type 1 copper site" evidence="12">
    <location>
        <position position="142"/>
    </location>
    <ligand>
        <name>Cu cation</name>
        <dbReference type="ChEBI" id="CHEBI:23378"/>
        <label>1</label>
    </ligand>
</feature>
<feature type="domain" description="Plastocyanin-like" evidence="14">
    <location>
        <begin position="96"/>
        <end position="201"/>
    </location>
</feature>
<evidence type="ECO:0000256" key="5">
    <source>
        <dbReference type="ARBA" id="ARBA00011882"/>
    </source>
</evidence>
<feature type="binding site" description="type 1 copper site" evidence="12">
    <location>
        <position position="186"/>
    </location>
    <ligand>
        <name>Cu cation</name>
        <dbReference type="ChEBI" id="CHEBI:23378"/>
        <label>1</label>
    </ligand>
</feature>
<keyword evidence="8" id="KW-0677">Repeat</keyword>
<dbReference type="InterPro" id="IPR011707">
    <property type="entry name" value="Cu-oxidase-like_N"/>
</dbReference>
<evidence type="ECO:0000256" key="12">
    <source>
        <dbReference type="PIRSR" id="PIRSR601287-1"/>
    </source>
</evidence>
<evidence type="ECO:0000256" key="10">
    <source>
        <dbReference type="ARBA" id="ARBA00023008"/>
    </source>
</evidence>
<dbReference type="SUPFAM" id="SSF49503">
    <property type="entry name" value="Cupredoxins"/>
    <property type="match status" value="2"/>
</dbReference>
<evidence type="ECO:0000256" key="9">
    <source>
        <dbReference type="ARBA" id="ARBA00023002"/>
    </source>
</evidence>
<evidence type="ECO:0000259" key="13">
    <source>
        <dbReference type="Pfam" id="PF07731"/>
    </source>
</evidence>
<dbReference type="InterPro" id="IPR011706">
    <property type="entry name" value="Cu-oxidase_C"/>
</dbReference>
<dbReference type="InterPro" id="IPR045087">
    <property type="entry name" value="Cu-oxidase_fam"/>
</dbReference>
<feature type="binding site" description="type 1 copper site" evidence="12">
    <location>
        <position position="177"/>
    </location>
    <ligand>
        <name>Cu cation</name>
        <dbReference type="ChEBI" id="CHEBI:23378"/>
        <label>1</label>
    </ligand>
</feature>
<dbReference type="PANTHER" id="PTHR11709:SF394">
    <property type="entry name" value="FI03373P-RELATED"/>
    <property type="match status" value="1"/>
</dbReference>
<feature type="binding site" description="type 1 copper site" evidence="12">
    <location>
        <position position="137"/>
    </location>
    <ligand>
        <name>Cu cation</name>
        <dbReference type="ChEBI" id="CHEBI:23378"/>
        <label>1</label>
    </ligand>
</feature>
<proteinExistence type="inferred from homology"/>
<dbReference type="PANTHER" id="PTHR11709">
    <property type="entry name" value="MULTI-COPPER OXIDASE"/>
    <property type="match status" value="1"/>
</dbReference>
<keyword evidence="7 12" id="KW-0479">Metal-binding</keyword>
<dbReference type="Pfam" id="PF07732">
    <property type="entry name" value="Cu-oxidase_3"/>
    <property type="match status" value="1"/>
</dbReference>
<evidence type="ECO:0000256" key="4">
    <source>
        <dbReference type="ARBA" id="ARBA00011233"/>
    </source>
</evidence>
<dbReference type="InterPro" id="IPR001287">
    <property type="entry name" value="NO2-reductase_Cu"/>
</dbReference>
<evidence type="ECO:0000256" key="6">
    <source>
        <dbReference type="ARBA" id="ARBA00017290"/>
    </source>
</evidence>
<dbReference type="Pfam" id="PF07731">
    <property type="entry name" value="Cu-oxidase_2"/>
    <property type="match status" value="1"/>
</dbReference>
<dbReference type="InterPro" id="IPR008972">
    <property type="entry name" value="Cupredoxin"/>
</dbReference>
<name>H5SSK7_ACEAU</name>
<dbReference type="Gene3D" id="2.60.40.420">
    <property type="entry name" value="Cupredoxins - blue copper proteins"/>
    <property type="match status" value="2"/>
</dbReference>
<evidence type="ECO:0000256" key="7">
    <source>
        <dbReference type="ARBA" id="ARBA00022723"/>
    </source>
</evidence>